<dbReference type="InterPro" id="IPR036020">
    <property type="entry name" value="WW_dom_sf"/>
</dbReference>
<dbReference type="Gene3D" id="2.20.70.10">
    <property type="match status" value="1"/>
</dbReference>
<dbReference type="PROSITE" id="PS50020">
    <property type="entry name" value="WW_DOMAIN_2"/>
    <property type="match status" value="1"/>
</dbReference>
<comment type="caution">
    <text evidence="3">The sequence shown here is derived from an EMBL/GenBank/DDBJ whole genome shotgun (WGS) entry which is preliminary data.</text>
</comment>
<dbReference type="SUPFAM" id="SSF51045">
    <property type="entry name" value="WW domain"/>
    <property type="match status" value="1"/>
</dbReference>
<protein>
    <recommendedName>
        <fullName evidence="2">WW domain-containing protein</fullName>
    </recommendedName>
</protein>
<accession>A0AAV2T3U2</accession>
<name>A0AAV2T3U2_CALDB</name>
<dbReference type="PANTHER" id="PTHR47522">
    <property type="entry name" value="SALVADOR FAMILY WW DOMAIN-CONTAINING PROTEIN 1"/>
    <property type="match status" value="1"/>
</dbReference>
<feature type="compositionally biased region" description="Polar residues" evidence="1">
    <location>
        <begin position="274"/>
        <end position="297"/>
    </location>
</feature>
<feature type="compositionally biased region" description="Polar residues" evidence="1">
    <location>
        <begin position="380"/>
        <end position="390"/>
    </location>
</feature>
<feature type="region of interest" description="Disordered" evidence="1">
    <location>
        <begin position="185"/>
        <end position="261"/>
    </location>
</feature>
<evidence type="ECO:0000313" key="3">
    <source>
        <dbReference type="EMBL" id="CAL5131103.1"/>
    </source>
</evidence>
<feature type="compositionally biased region" description="Polar residues" evidence="1">
    <location>
        <begin position="246"/>
        <end position="257"/>
    </location>
</feature>
<dbReference type="EMBL" id="CAXLJL010000079">
    <property type="protein sequence ID" value="CAL5131103.1"/>
    <property type="molecule type" value="Genomic_DNA"/>
</dbReference>
<feature type="region of interest" description="Disordered" evidence="1">
    <location>
        <begin position="274"/>
        <end position="303"/>
    </location>
</feature>
<dbReference type="GO" id="GO:0035329">
    <property type="term" value="P:hippo signaling"/>
    <property type="evidence" value="ECO:0007669"/>
    <property type="project" value="InterPro"/>
</dbReference>
<feature type="compositionally biased region" description="Polar residues" evidence="1">
    <location>
        <begin position="49"/>
        <end position="61"/>
    </location>
</feature>
<feature type="compositionally biased region" description="Polar residues" evidence="1">
    <location>
        <begin position="582"/>
        <end position="601"/>
    </location>
</feature>
<gene>
    <name evidence="3" type="ORF">CDAUBV1_LOCUS3286</name>
</gene>
<dbReference type="GO" id="GO:0060090">
    <property type="term" value="F:molecular adaptor activity"/>
    <property type="evidence" value="ECO:0007669"/>
    <property type="project" value="InterPro"/>
</dbReference>
<organism evidence="3 4">
    <name type="scientific">Calicophoron daubneyi</name>
    <name type="common">Rumen fluke</name>
    <name type="synonym">Paramphistomum daubneyi</name>
    <dbReference type="NCBI Taxonomy" id="300641"/>
    <lineage>
        <taxon>Eukaryota</taxon>
        <taxon>Metazoa</taxon>
        <taxon>Spiralia</taxon>
        <taxon>Lophotrochozoa</taxon>
        <taxon>Platyhelminthes</taxon>
        <taxon>Trematoda</taxon>
        <taxon>Digenea</taxon>
        <taxon>Plagiorchiida</taxon>
        <taxon>Pronocephalata</taxon>
        <taxon>Paramphistomoidea</taxon>
        <taxon>Paramphistomidae</taxon>
        <taxon>Calicophoron</taxon>
    </lineage>
</organism>
<feature type="compositionally biased region" description="Low complexity" evidence="1">
    <location>
        <begin position="701"/>
        <end position="716"/>
    </location>
</feature>
<feature type="domain" description="WW" evidence="2">
    <location>
        <begin position="1336"/>
        <end position="1369"/>
    </location>
</feature>
<dbReference type="GO" id="GO:0006915">
    <property type="term" value="P:apoptotic process"/>
    <property type="evidence" value="ECO:0007669"/>
    <property type="project" value="InterPro"/>
</dbReference>
<feature type="region of interest" description="Disordered" evidence="1">
    <location>
        <begin position="37"/>
        <end position="63"/>
    </location>
</feature>
<evidence type="ECO:0000256" key="1">
    <source>
        <dbReference type="SAM" id="MobiDB-lite"/>
    </source>
</evidence>
<feature type="region of interest" description="Disordered" evidence="1">
    <location>
        <begin position="92"/>
        <end position="135"/>
    </location>
</feature>
<feature type="region of interest" description="Disordered" evidence="1">
    <location>
        <begin position="576"/>
        <end position="602"/>
    </location>
</feature>
<dbReference type="GO" id="GO:0005829">
    <property type="term" value="C:cytosol"/>
    <property type="evidence" value="ECO:0007669"/>
    <property type="project" value="TreeGrafter"/>
</dbReference>
<sequence>MMQKKFEKLPGLSDVSGKYTKRLSSELYAQTVIANSAKNSGGLYPGPNARTSLNQSSLSSEGHSKLLSDRKAIGDSSTAAYGFQDLLDPSSAGPSIQIKPNSNVSSPSWPSSLSAASSGHDCQYSQSSDDHPHGVRRVKKPIEMVKSSSSGSVSNLGGKPTGIILATPSSPQTREGLASRFGHLNTGIHQGSKSKLSNSRRNLPSTPYPSRQTYRGDMGLPTEQRAMNSRAEQCLRDTHSDHERTSGYSSPVPTTGKSDMARRPSVLVRPISSSLRPTQLATHRNSPPSNLNETENPSGWPHHNRLSQIGQRVSHGTVSPLWSPEQYNCGRQSYAERFAQYYRDPVPCADNNGMAMSRASQSSAIPRACPPQDGRVSYTGSGMISRNLLNPSADKRSSNMRPNQLYYPQISSRGVPYGAQPRHASVGSIANVHLAQTVSPYSSGVTTTTTAGCGGGGLPGPQYTQCALEQYLSDLLSGEYSHLPSDAVLMSTGTTGEFCNSTERDQGNGGDAVDRLGCVEPLRFLEKRIENALDSLGKASECRMLITPSLIPSPALSVPCLQVILDQTGLLLLKNPKRTYGPEQSSPDTETSIRGRQTPDSMQAVPLRLRMVQSQSMRCESPVSSDVNPSSMLKQFTERELRYLLKAVQDLLVIRTSGSDNYDKLPSDSGSEPANRVEHNPRHVSAPDAKDVEGCSITGIRSASNSSRGTSRSNSAVRGASGEERSNAHQGVCTPESDSSAAALMHKRLPLGFQHFKRYLDSKFGPDHPLRMNESASSTMDYIMDSSSNVKNERSSLPPPGYDTPVMVPPSLNKERALPNTATEHQTSSGRYEVADEVSARFAVPSLCPDDVHQTSPVRSETSRGAVFTEGSVEVGQNQAFTTTQTAHQEQQSATDSAAQFTPGSCLNVVHPNQPPLRAVTPPYWAPAQYYPSEVEYDPQPCNINEHEPQETIPEVTPLRVVYPLAHQQRSYCSTPETTEIPPYNLDSAYAYQSRWSPCYSHCYWWPRHQDHVFQPYYGQFQAAQPTVEATHCQYCSQDVEQHQSGYLPHWPPWGEPNSMGVADATTAAASSGHPTGSTFVLQHGQQSSNGMNPSLSTGYPTAESVQCASNINMLDSSYLERVPFVYYSPLAVSQRAPYPFAFSPPYEVGSWNSAAYWNPRLFYHPSNLSGYYCRMPRSGSAGAGFGCGVEVNALNSCSSPSGPVGLRVARERSVGPELSGLTQPLSRTAHRYPGRPNLATGSGMMSTRGTAEFTPPALTPYAQNTAAAVRPMSNSLSANDLAVYRVLNPVEMRTTRSSFELSPELPCEPHLGIVDCTEFYSKIAAFIELDNSLHLPMPSGWCERRSSFGRSYYICDATREASWHHPTFGPHIPLGWERVDSAQNGVYYQSLLIPHCQRHHPNLWIPAPLKDPAVERESFFSDLRNLQSSMRYKLGVTCLELEDYKNATSEADEKAFVELFTQLDVETMVEVTRALDQLFYSELHSLIVSMEQERMRIVSVMFTLQPPERIFPLSEST</sequence>
<dbReference type="CDD" id="cd00201">
    <property type="entry name" value="WW"/>
    <property type="match status" value="1"/>
</dbReference>
<feature type="compositionally biased region" description="Low complexity" evidence="1">
    <location>
        <begin position="100"/>
        <end position="118"/>
    </location>
</feature>
<proteinExistence type="predicted"/>
<feature type="compositionally biased region" description="Polar residues" evidence="1">
    <location>
        <begin position="187"/>
        <end position="213"/>
    </location>
</feature>
<dbReference type="PANTHER" id="PTHR47522:SF2">
    <property type="entry name" value="PROTEIN SALVADOR HOMOLOG 1"/>
    <property type="match status" value="1"/>
</dbReference>
<dbReference type="InterPro" id="IPR030030">
    <property type="entry name" value="Sav"/>
</dbReference>
<dbReference type="GO" id="GO:0043065">
    <property type="term" value="P:positive regulation of apoptotic process"/>
    <property type="evidence" value="ECO:0007669"/>
    <property type="project" value="TreeGrafter"/>
</dbReference>
<dbReference type="GO" id="GO:0008285">
    <property type="term" value="P:negative regulation of cell population proliferation"/>
    <property type="evidence" value="ECO:0007669"/>
    <property type="project" value="TreeGrafter"/>
</dbReference>
<dbReference type="Proteomes" id="UP001497525">
    <property type="component" value="Unassembled WGS sequence"/>
</dbReference>
<feature type="region of interest" description="Disordered" evidence="1">
    <location>
        <begin position="658"/>
        <end position="735"/>
    </location>
</feature>
<feature type="region of interest" description="Disordered" evidence="1">
    <location>
        <begin position="1228"/>
        <end position="1247"/>
    </location>
</feature>
<dbReference type="InterPro" id="IPR001202">
    <property type="entry name" value="WW_dom"/>
</dbReference>
<evidence type="ECO:0000259" key="2">
    <source>
        <dbReference type="PROSITE" id="PS50020"/>
    </source>
</evidence>
<evidence type="ECO:0000313" key="4">
    <source>
        <dbReference type="Proteomes" id="UP001497525"/>
    </source>
</evidence>
<feature type="region of interest" description="Disordered" evidence="1">
    <location>
        <begin position="380"/>
        <end position="401"/>
    </location>
</feature>
<reference evidence="3" key="1">
    <citation type="submission" date="2024-06" db="EMBL/GenBank/DDBJ databases">
        <authorList>
            <person name="Liu X."/>
            <person name="Lenzi L."/>
            <person name="Haldenby T S."/>
            <person name="Uol C."/>
        </authorList>
    </citation>
    <scope>NUCLEOTIDE SEQUENCE</scope>
</reference>
<dbReference type="SMART" id="SM00456">
    <property type="entry name" value="WW"/>
    <property type="match status" value="1"/>
</dbReference>
<feature type="compositionally biased region" description="Basic and acidic residues" evidence="1">
    <location>
        <begin position="233"/>
        <end position="245"/>
    </location>
</feature>